<keyword evidence="1" id="KW-0472">Membrane</keyword>
<dbReference type="Proteomes" id="UP001562159">
    <property type="component" value="Unassembled WGS sequence"/>
</dbReference>
<keyword evidence="3" id="KW-1185">Reference proteome</keyword>
<dbReference type="EMBL" id="JBGBPY010000001">
    <property type="protein sequence ID" value="MEY2184296.1"/>
    <property type="molecule type" value="Genomic_DNA"/>
</dbReference>
<gene>
    <name evidence="2" type="ORF">AB7878_17940</name>
</gene>
<sequence length="62" mass="6523">MKTSSAPPAFSPLSVCLLVVAAASALFSLVRDEFPTLWTGAAWVCGISVLALLGSLMRDARR</sequence>
<keyword evidence="1" id="KW-0812">Transmembrane</keyword>
<evidence type="ECO:0000313" key="2">
    <source>
        <dbReference type="EMBL" id="MEY2184296.1"/>
    </source>
</evidence>
<organism evidence="2 3">
    <name type="scientific">Rhodanobacter humi</name>
    <dbReference type="NCBI Taxonomy" id="1888173"/>
    <lineage>
        <taxon>Bacteria</taxon>
        <taxon>Pseudomonadati</taxon>
        <taxon>Pseudomonadota</taxon>
        <taxon>Gammaproteobacteria</taxon>
        <taxon>Lysobacterales</taxon>
        <taxon>Rhodanobacteraceae</taxon>
        <taxon>Rhodanobacter</taxon>
    </lineage>
</organism>
<reference evidence="2 3" key="1">
    <citation type="submission" date="2024-07" db="EMBL/GenBank/DDBJ databases">
        <title>Molecular mechanisms and environmental adaptations of flagellar loss and biofilm growth of Rhodanobacter under environmental stress.</title>
        <authorList>
            <person name="Chen M."/>
        </authorList>
    </citation>
    <scope>NUCLEOTIDE SEQUENCE [LARGE SCALE GENOMIC DNA]</scope>
    <source>
        <strain evidence="2 3">RS22</strain>
    </source>
</reference>
<accession>A0ABV4AXA0</accession>
<evidence type="ECO:0000256" key="1">
    <source>
        <dbReference type="SAM" id="Phobius"/>
    </source>
</evidence>
<proteinExistence type="predicted"/>
<evidence type="ECO:0008006" key="4">
    <source>
        <dbReference type="Google" id="ProtNLM"/>
    </source>
</evidence>
<feature type="transmembrane region" description="Helical" evidence="1">
    <location>
        <begin position="35"/>
        <end position="56"/>
    </location>
</feature>
<protein>
    <recommendedName>
        <fullName evidence="4">DUF4175 domain-containing protein</fullName>
    </recommendedName>
</protein>
<name>A0ABV4AXA0_9GAMM</name>
<keyword evidence="1" id="KW-1133">Transmembrane helix</keyword>
<evidence type="ECO:0000313" key="3">
    <source>
        <dbReference type="Proteomes" id="UP001562159"/>
    </source>
</evidence>
<comment type="caution">
    <text evidence="2">The sequence shown here is derived from an EMBL/GenBank/DDBJ whole genome shotgun (WGS) entry which is preliminary data.</text>
</comment>